<dbReference type="PROSITE" id="PS50005">
    <property type="entry name" value="TPR"/>
    <property type="match status" value="9"/>
</dbReference>
<dbReference type="PANTHER" id="PTHR44858:SF1">
    <property type="entry name" value="UDP-N-ACETYLGLUCOSAMINE--PEPTIDE N-ACETYLGLUCOSAMINYLTRANSFERASE SPINDLY-RELATED"/>
    <property type="match status" value="1"/>
</dbReference>
<dbReference type="PROSITE" id="PS50293">
    <property type="entry name" value="TPR_REGION"/>
    <property type="match status" value="3"/>
</dbReference>
<feature type="repeat" description="TPR" evidence="3">
    <location>
        <begin position="255"/>
        <end position="288"/>
    </location>
</feature>
<dbReference type="EMBL" id="MDYQ01000043">
    <property type="protein sequence ID" value="PRP85549.1"/>
    <property type="molecule type" value="Genomic_DNA"/>
</dbReference>
<evidence type="ECO:0000313" key="5">
    <source>
        <dbReference type="Proteomes" id="UP000241769"/>
    </source>
</evidence>
<evidence type="ECO:0000313" key="4">
    <source>
        <dbReference type="EMBL" id="PRP85549.1"/>
    </source>
</evidence>
<feature type="repeat" description="TPR" evidence="3">
    <location>
        <begin position="633"/>
        <end position="666"/>
    </location>
</feature>
<dbReference type="SUPFAM" id="SSF48452">
    <property type="entry name" value="TPR-like"/>
    <property type="match status" value="3"/>
</dbReference>
<feature type="repeat" description="TPR" evidence="3">
    <location>
        <begin position="153"/>
        <end position="186"/>
    </location>
</feature>
<feature type="repeat" description="TPR" evidence="3">
    <location>
        <begin position="221"/>
        <end position="254"/>
    </location>
</feature>
<dbReference type="Pfam" id="PF13181">
    <property type="entry name" value="TPR_8"/>
    <property type="match status" value="2"/>
</dbReference>
<dbReference type="InterPro" id="IPR019734">
    <property type="entry name" value="TPR_rpt"/>
</dbReference>
<evidence type="ECO:0000256" key="2">
    <source>
        <dbReference type="ARBA" id="ARBA00022803"/>
    </source>
</evidence>
<feature type="repeat" description="TPR" evidence="3">
    <location>
        <begin position="430"/>
        <end position="463"/>
    </location>
</feature>
<keyword evidence="5" id="KW-1185">Reference proteome</keyword>
<accession>A0A2P6NNL5</accession>
<comment type="caution">
    <text evidence="4">The sequence shown here is derived from an EMBL/GenBank/DDBJ whole genome shotgun (WGS) entry which is preliminary data.</text>
</comment>
<feature type="repeat" description="TPR" evidence="3">
    <location>
        <begin position="326"/>
        <end position="359"/>
    </location>
</feature>
<reference evidence="4 5" key="1">
    <citation type="journal article" date="2018" name="Genome Biol. Evol.">
        <title>Multiple Roots of Fruiting Body Formation in Amoebozoa.</title>
        <authorList>
            <person name="Hillmann F."/>
            <person name="Forbes G."/>
            <person name="Novohradska S."/>
            <person name="Ferling I."/>
            <person name="Riege K."/>
            <person name="Groth M."/>
            <person name="Westermann M."/>
            <person name="Marz M."/>
            <person name="Spaller T."/>
            <person name="Winckler T."/>
            <person name="Schaap P."/>
            <person name="Glockner G."/>
        </authorList>
    </citation>
    <scope>NUCLEOTIDE SEQUENCE [LARGE SCALE GENOMIC DNA]</scope>
    <source>
        <strain evidence="4 5">Jena</strain>
    </source>
</reference>
<dbReference type="OrthoDB" id="1926212at2759"/>
<proteinExistence type="predicted"/>
<feature type="repeat" description="TPR" evidence="3">
    <location>
        <begin position="85"/>
        <end position="118"/>
    </location>
</feature>
<dbReference type="PANTHER" id="PTHR44858">
    <property type="entry name" value="TETRATRICOPEPTIDE REPEAT PROTEIN 6"/>
    <property type="match status" value="1"/>
</dbReference>
<protein>
    <submittedName>
        <fullName evidence="4">Tetratricopeptide TPR_1 repeat-containing protein</fullName>
    </submittedName>
</protein>
<dbReference type="AlphaFoldDB" id="A0A2P6NNL5"/>
<name>A0A2P6NNL5_9EUKA</name>
<evidence type="ECO:0000256" key="1">
    <source>
        <dbReference type="ARBA" id="ARBA00022737"/>
    </source>
</evidence>
<evidence type="ECO:0000256" key="3">
    <source>
        <dbReference type="PROSITE-ProRule" id="PRU00339"/>
    </source>
</evidence>
<organism evidence="4 5">
    <name type="scientific">Planoprotostelium fungivorum</name>
    <dbReference type="NCBI Taxonomy" id="1890364"/>
    <lineage>
        <taxon>Eukaryota</taxon>
        <taxon>Amoebozoa</taxon>
        <taxon>Evosea</taxon>
        <taxon>Variosea</taxon>
        <taxon>Cavosteliida</taxon>
        <taxon>Cavosteliaceae</taxon>
        <taxon>Planoprotostelium</taxon>
    </lineage>
</organism>
<keyword evidence="1" id="KW-0677">Repeat</keyword>
<sequence length="707" mass="80978">MQRLQRLVATGLPRTPCSRPPLMFNHLPRFTPTPIRGFRSSSRLFNDSKAFGQSLDKVIELTETGKLDEAMKYYDKLIDMSPGDAFSYLNRGLLHEVFSQWKSAIDDYTTAISLEPDSGAIYLKRGNVHCEMRNYKEALADFTKAISLDSKSVDAFFKRASCFLLMGKYKEALEDLDKTIELNPGHANAYNLRSICQHALGATDKAISDINKASEMKPNQFISYKSRAQMHETKGRLEEALQDWTSAISLEPKKADLYLSRGLLLKSLQRKEEAIRDFDKAIELDPSNAADAENQRAVCYRDIKIQKSDTELQQLTEAIEKNRQDSTAYVNRGIVYQWRGKRSEAIADYSQSIQVKPTREAHYRRGNLLYEMDRLADAEKDLTSAIELDPKHWQSYYLRAKIRDKLKEYEGAEHDYTMTIHSDSEKYEKAVAYNDRGLIRLLKGKFKEAVEDFTVATKLLPRSANSFFNRGNARRQQKEYEAAISDFNQAITIEPKHWESYKGRATCYQLLKDTEKALKDWDHVIQNKPDAASLFARAMILSEIGGTSNLERALDDFNRCIGLKPDYVQAYSNRGVTHNALGKTDDAIRDLNKKEIEGEEHLCAWGKTKLLLIENYIQATRIPLAIELEPKDQSLYTARSILHESKGNLKGAVEDLTKAIEMTPNRHAKLYFQRGFLKKQLGDNKGSSADYHHGQEIQAQKRFKRYM</sequence>
<dbReference type="STRING" id="1890364.A0A2P6NNL5"/>
<dbReference type="SMART" id="SM00028">
    <property type="entry name" value="TPR"/>
    <property type="match status" value="17"/>
</dbReference>
<dbReference type="InterPro" id="IPR050498">
    <property type="entry name" value="Ycf3"/>
</dbReference>
<dbReference type="Pfam" id="PF12895">
    <property type="entry name" value="ANAPC3"/>
    <property type="match status" value="1"/>
</dbReference>
<keyword evidence="2 3" id="KW-0802">TPR repeat</keyword>
<dbReference type="Pfam" id="PF00515">
    <property type="entry name" value="TPR_1"/>
    <property type="match status" value="3"/>
</dbReference>
<dbReference type="InParanoid" id="A0A2P6NNL5"/>
<feature type="repeat" description="TPR" evidence="3">
    <location>
        <begin position="464"/>
        <end position="497"/>
    </location>
</feature>
<dbReference type="InterPro" id="IPR011990">
    <property type="entry name" value="TPR-like_helical_dom_sf"/>
</dbReference>
<feature type="repeat" description="TPR" evidence="3">
    <location>
        <begin position="119"/>
        <end position="152"/>
    </location>
</feature>
<dbReference type="Proteomes" id="UP000241769">
    <property type="component" value="Unassembled WGS sequence"/>
</dbReference>
<dbReference type="Gene3D" id="1.25.40.10">
    <property type="entry name" value="Tetratricopeptide repeat domain"/>
    <property type="match status" value="8"/>
</dbReference>
<gene>
    <name evidence="4" type="ORF">PROFUN_06781</name>
</gene>